<reference evidence="1 2" key="1">
    <citation type="submission" date="2024-02" db="EMBL/GenBank/DDBJ databases">
        <authorList>
            <person name="Vignale AGUSTIN F."/>
            <person name="Sosa J E."/>
            <person name="Modenutti C."/>
        </authorList>
    </citation>
    <scope>NUCLEOTIDE SEQUENCE [LARGE SCALE GENOMIC DNA]</scope>
</reference>
<evidence type="ECO:0000313" key="2">
    <source>
        <dbReference type="Proteomes" id="UP001642360"/>
    </source>
</evidence>
<gene>
    <name evidence="1" type="ORF">ILEXP_LOCUS27126</name>
</gene>
<name>A0ABC8SMR6_9AQUA</name>
<comment type="caution">
    <text evidence="1">The sequence shown here is derived from an EMBL/GenBank/DDBJ whole genome shotgun (WGS) entry which is preliminary data.</text>
</comment>
<dbReference type="AlphaFoldDB" id="A0ABC8SMR6"/>
<organism evidence="1 2">
    <name type="scientific">Ilex paraguariensis</name>
    <name type="common">yerba mate</name>
    <dbReference type="NCBI Taxonomy" id="185542"/>
    <lineage>
        <taxon>Eukaryota</taxon>
        <taxon>Viridiplantae</taxon>
        <taxon>Streptophyta</taxon>
        <taxon>Embryophyta</taxon>
        <taxon>Tracheophyta</taxon>
        <taxon>Spermatophyta</taxon>
        <taxon>Magnoliopsida</taxon>
        <taxon>eudicotyledons</taxon>
        <taxon>Gunneridae</taxon>
        <taxon>Pentapetalae</taxon>
        <taxon>asterids</taxon>
        <taxon>campanulids</taxon>
        <taxon>Aquifoliales</taxon>
        <taxon>Aquifoliaceae</taxon>
        <taxon>Ilex</taxon>
    </lineage>
</organism>
<keyword evidence="2" id="KW-1185">Reference proteome</keyword>
<sequence length="246" mass="27076">MCSCVTQIVCKASAKAIAYPVASSTPPATSIAQTARLQGVTRNPQHNTQRLYPMDKVRCLCPIINIQHPTDNVQRLCLRQADNVQRLCPADNAQHLRQVDNAQQTMPSTCAQQTSCVTQIVCKASAKAIAYPVALPTPPATSIAQTARLQGVTRNPQHNTQRLYPMDKVRCLCPIINIQHPTDNVQRLCLRQADNVQRLCPADNAQHLHQVDNAQQTMPSTCAQQTRSNVCTQRTTPIILSMHVSA</sequence>
<protein>
    <submittedName>
        <fullName evidence="1">Uncharacterized protein</fullName>
    </submittedName>
</protein>
<dbReference type="Proteomes" id="UP001642360">
    <property type="component" value="Unassembled WGS sequence"/>
</dbReference>
<dbReference type="EMBL" id="CAUOFW020003181">
    <property type="protein sequence ID" value="CAK9158482.1"/>
    <property type="molecule type" value="Genomic_DNA"/>
</dbReference>
<accession>A0ABC8SMR6</accession>
<evidence type="ECO:0000313" key="1">
    <source>
        <dbReference type="EMBL" id="CAK9158482.1"/>
    </source>
</evidence>
<proteinExistence type="predicted"/>